<gene>
    <name evidence="1" type="ordered locus">MA_3980</name>
</gene>
<reference evidence="1 2" key="1">
    <citation type="journal article" date="2002" name="Genome Res.">
        <title>The genome of Methanosarcina acetivorans reveals extensive metabolic and physiological diversity.</title>
        <authorList>
            <person name="Galagan J.E."/>
            <person name="Nusbaum C."/>
            <person name="Roy A."/>
            <person name="Endrizzi M.G."/>
            <person name="Macdonald P."/>
            <person name="FitzHugh W."/>
            <person name="Calvo S."/>
            <person name="Engels R."/>
            <person name="Smirnov S."/>
            <person name="Atnoor D."/>
            <person name="Brown A."/>
            <person name="Allen N."/>
            <person name="Naylor J."/>
            <person name="Stange-Thomann N."/>
            <person name="DeArellano K."/>
            <person name="Johnson R."/>
            <person name="Linton L."/>
            <person name="McEwan P."/>
            <person name="McKernan K."/>
            <person name="Talamas J."/>
            <person name="Tirrell A."/>
            <person name="Ye W."/>
            <person name="Zimmer A."/>
            <person name="Barber R.D."/>
            <person name="Cann I."/>
            <person name="Graham D.E."/>
            <person name="Grahame D.A."/>
            <person name="Guss A."/>
            <person name="Hedderich R."/>
            <person name="Ingram-Smith C."/>
            <person name="Kuettner C.H."/>
            <person name="Krzycki J.A."/>
            <person name="Leigh J.A."/>
            <person name="Li W."/>
            <person name="Liu J."/>
            <person name="Mukhopadhyay B."/>
            <person name="Reeve J.N."/>
            <person name="Smith K."/>
            <person name="Springer T.A."/>
            <person name="Umayam L.A."/>
            <person name="White O."/>
            <person name="White R.H."/>
            <person name="de Macario E.C."/>
            <person name="Ferry J.G."/>
            <person name="Jarrell K.F."/>
            <person name="Jing H."/>
            <person name="Macario A.J.L."/>
            <person name="Paulsen I."/>
            <person name="Pritchett M."/>
            <person name="Sowers K.R."/>
            <person name="Swanson R.V."/>
            <person name="Zinder S.H."/>
            <person name="Lander E."/>
            <person name="Metcalf W.W."/>
            <person name="Birren B."/>
        </authorList>
    </citation>
    <scope>NUCLEOTIDE SEQUENCE [LARGE SCALE GENOMIC DNA]</scope>
    <source>
        <strain evidence="2">ATCC 35395 / DSM 2834 / JCM 12185 / C2A</strain>
    </source>
</reference>
<accession>Q8TJ10</accession>
<dbReference type="STRING" id="188937.MA_3980"/>
<dbReference type="AlphaFoldDB" id="Q8TJ10"/>
<name>Q8TJ10_METAC</name>
<dbReference type="EMBL" id="AE010299">
    <property type="protein sequence ID" value="AAM07329.1"/>
    <property type="molecule type" value="Genomic_DNA"/>
</dbReference>
<dbReference type="EnsemblBacteria" id="AAM07329">
    <property type="protein sequence ID" value="AAM07329"/>
    <property type="gene ID" value="MA_3980"/>
</dbReference>
<protein>
    <submittedName>
        <fullName evidence="1">Uncharacterized protein</fullName>
    </submittedName>
</protein>
<dbReference type="KEGG" id="mac:MA_3980"/>
<keyword evidence="2" id="KW-1185">Reference proteome</keyword>
<dbReference type="InParanoid" id="Q8TJ10"/>
<proteinExistence type="predicted"/>
<dbReference type="HOGENOM" id="CLU_2550215_0_0_2"/>
<dbReference type="Proteomes" id="UP000002487">
    <property type="component" value="Chromosome"/>
</dbReference>
<evidence type="ECO:0000313" key="1">
    <source>
        <dbReference type="EMBL" id="AAM07329.1"/>
    </source>
</evidence>
<evidence type="ECO:0000313" key="2">
    <source>
        <dbReference type="Proteomes" id="UP000002487"/>
    </source>
</evidence>
<organism evidence="1 2">
    <name type="scientific">Methanosarcina acetivorans (strain ATCC 35395 / DSM 2834 / JCM 12185 / C2A)</name>
    <dbReference type="NCBI Taxonomy" id="188937"/>
    <lineage>
        <taxon>Archaea</taxon>
        <taxon>Methanobacteriati</taxon>
        <taxon>Methanobacteriota</taxon>
        <taxon>Stenosarchaea group</taxon>
        <taxon>Methanomicrobia</taxon>
        <taxon>Methanosarcinales</taxon>
        <taxon>Methanosarcinaceae</taxon>
        <taxon>Methanosarcina</taxon>
    </lineage>
</organism>
<sequence length="82" mass="9294">MVQSGGTSAMGYSRQWQNSFETYSKNKGKNGFLEHQNPFLPPGTLNTSYLKIKMGFWPLFPLETIFLSTGVLKKEVIAFLPF</sequence>